<feature type="compositionally biased region" description="Basic and acidic residues" evidence="6">
    <location>
        <begin position="356"/>
        <end position="389"/>
    </location>
</feature>
<feature type="compositionally biased region" description="Polar residues" evidence="6">
    <location>
        <begin position="732"/>
        <end position="749"/>
    </location>
</feature>
<dbReference type="PANTHER" id="PTHR14167:SF116">
    <property type="entry name" value="CAP, ISOFORM AC"/>
    <property type="match status" value="1"/>
</dbReference>
<feature type="region of interest" description="Disordered" evidence="6">
    <location>
        <begin position="1741"/>
        <end position="1768"/>
    </location>
</feature>
<feature type="compositionally biased region" description="Basic and acidic residues" evidence="6">
    <location>
        <begin position="530"/>
        <end position="549"/>
    </location>
</feature>
<dbReference type="SMART" id="SM00326">
    <property type="entry name" value="SH3"/>
    <property type="match status" value="3"/>
</dbReference>
<dbReference type="OMA" id="CHSMIAS"/>
<protein>
    <submittedName>
        <fullName evidence="9">Sorbin and SH3 domain-containing protein 1</fullName>
    </submittedName>
</protein>
<feature type="region of interest" description="Disordered" evidence="6">
    <location>
        <begin position="3541"/>
        <end position="3602"/>
    </location>
</feature>
<feature type="region of interest" description="Disordered" evidence="6">
    <location>
        <begin position="3668"/>
        <end position="3706"/>
    </location>
</feature>
<feature type="region of interest" description="Disordered" evidence="6">
    <location>
        <begin position="3120"/>
        <end position="3149"/>
    </location>
</feature>
<evidence type="ECO:0000259" key="7">
    <source>
        <dbReference type="PROSITE" id="PS50002"/>
    </source>
</evidence>
<evidence type="ECO:0000256" key="2">
    <source>
        <dbReference type="ARBA" id="ARBA00022443"/>
    </source>
</evidence>
<dbReference type="InterPro" id="IPR001452">
    <property type="entry name" value="SH3_domain"/>
</dbReference>
<dbReference type="Pfam" id="PF00018">
    <property type="entry name" value="SH3_1"/>
    <property type="match status" value="1"/>
</dbReference>
<feature type="compositionally biased region" description="Low complexity" evidence="6">
    <location>
        <begin position="813"/>
        <end position="822"/>
    </location>
</feature>
<feature type="compositionally biased region" description="Basic and acidic residues" evidence="6">
    <location>
        <begin position="932"/>
        <end position="941"/>
    </location>
</feature>
<feature type="compositionally biased region" description="Acidic residues" evidence="6">
    <location>
        <begin position="3593"/>
        <end position="3602"/>
    </location>
</feature>
<feature type="compositionally biased region" description="Basic and acidic residues" evidence="6">
    <location>
        <begin position="839"/>
        <end position="872"/>
    </location>
</feature>
<feature type="domain" description="SoHo" evidence="8">
    <location>
        <begin position="2415"/>
        <end position="2478"/>
    </location>
</feature>
<evidence type="ECO:0000256" key="3">
    <source>
        <dbReference type="ARBA" id="ARBA00022737"/>
    </source>
</evidence>
<keyword evidence="3" id="KW-0677">Repeat</keyword>
<feature type="region of interest" description="Disordered" evidence="6">
    <location>
        <begin position="3732"/>
        <end position="3795"/>
    </location>
</feature>
<evidence type="ECO:0000256" key="6">
    <source>
        <dbReference type="SAM" id="MobiDB-lite"/>
    </source>
</evidence>
<feature type="region of interest" description="Disordered" evidence="6">
    <location>
        <begin position="3480"/>
        <end position="3515"/>
    </location>
</feature>
<feature type="region of interest" description="Disordered" evidence="6">
    <location>
        <begin position="2799"/>
        <end position="2837"/>
    </location>
</feature>
<dbReference type="PROSITE" id="PS50831">
    <property type="entry name" value="SOHO"/>
    <property type="match status" value="1"/>
</dbReference>
<dbReference type="CDD" id="cd11782">
    <property type="entry name" value="SH3_Sorbs_2"/>
    <property type="match status" value="1"/>
</dbReference>
<dbReference type="Pfam" id="PF14604">
    <property type="entry name" value="SH3_9"/>
    <property type="match status" value="1"/>
</dbReference>
<feature type="compositionally biased region" description="Basic and acidic residues" evidence="6">
    <location>
        <begin position="701"/>
        <end position="717"/>
    </location>
</feature>
<feature type="compositionally biased region" description="Basic and acidic residues" evidence="6">
    <location>
        <begin position="3296"/>
        <end position="3334"/>
    </location>
</feature>
<dbReference type="InterPro" id="IPR003127">
    <property type="entry name" value="SoHo_dom"/>
</dbReference>
<feature type="compositionally biased region" description="Basic and acidic residues" evidence="6">
    <location>
        <begin position="1490"/>
        <end position="1499"/>
    </location>
</feature>
<dbReference type="Gene3D" id="2.30.30.40">
    <property type="entry name" value="SH3 Domains"/>
    <property type="match status" value="3"/>
</dbReference>
<feature type="compositionally biased region" description="Basic residues" evidence="6">
    <location>
        <begin position="333"/>
        <end position="348"/>
    </location>
</feature>
<feature type="domain" description="SH3" evidence="7">
    <location>
        <begin position="4203"/>
        <end position="4262"/>
    </location>
</feature>
<feature type="compositionally biased region" description="Low complexity" evidence="6">
    <location>
        <begin position="2852"/>
        <end position="2869"/>
    </location>
</feature>
<feature type="compositionally biased region" description="Polar residues" evidence="6">
    <location>
        <begin position="3036"/>
        <end position="3047"/>
    </location>
</feature>
<feature type="compositionally biased region" description="Basic and acidic residues" evidence="6">
    <location>
        <begin position="1632"/>
        <end position="1642"/>
    </location>
</feature>
<evidence type="ECO:0000256" key="5">
    <source>
        <dbReference type="PROSITE-ProRule" id="PRU00192"/>
    </source>
</evidence>
<feature type="compositionally biased region" description="Basic and acidic residues" evidence="6">
    <location>
        <begin position="3668"/>
        <end position="3698"/>
    </location>
</feature>
<feature type="compositionally biased region" description="Basic and acidic residues" evidence="6">
    <location>
        <begin position="2240"/>
        <end position="2253"/>
    </location>
</feature>
<feature type="compositionally biased region" description="Polar residues" evidence="6">
    <location>
        <begin position="2320"/>
        <end position="2337"/>
    </location>
</feature>
<dbReference type="CDD" id="cd11781">
    <property type="entry name" value="SH3_Sorbs_1"/>
    <property type="match status" value="1"/>
</dbReference>
<feature type="compositionally biased region" description="Basic and acidic residues" evidence="6">
    <location>
        <begin position="3403"/>
        <end position="3421"/>
    </location>
</feature>
<feature type="compositionally biased region" description="Basic and acidic residues" evidence="6">
    <location>
        <begin position="302"/>
        <end position="313"/>
    </location>
</feature>
<feature type="region of interest" description="Disordered" evidence="6">
    <location>
        <begin position="3017"/>
        <end position="3061"/>
    </location>
</feature>
<evidence type="ECO:0000256" key="1">
    <source>
        <dbReference type="ARBA" id="ARBA00004282"/>
    </source>
</evidence>
<dbReference type="Proteomes" id="UP000008237">
    <property type="component" value="Unassembled WGS sequence"/>
</dbReference>
<accession>E2B2Y5</accession>
<feature type="domain" description="SH3" evidence="7">
    <location>
        <begin position="4411"/>
        <end position="4470"/>
    </location>
</feature>
<keyword evidence="4" id="KW-0965">Cell junction</keyword>
<dbReference type="GO" id="GO:0070161">
    <property type="term" value="C:anchoring junction"/>
    <property type="evidence" value="ECO:0007669"/>
    <property type="project" value="UniProtKB-SubCell"/>
</dbReference>
<feature type="domain" description="SH3" evidence="7">
    <location>
        <begin position="4272"/>
        <end position="4331"/>
    </location>
</feature>
<feature type="region of interest" description="Disordered" evidence="6">
    <location>
        <begin position="1078"/>
        <end position="1385"/>
    </location>
</feature>
<feature type="compositionally biased region" description="Acidic residues" evidence="6">
    <location>
        <begin position="2170"/>
        <end position="2181"/>
    </location>
</feature>
<feature type="region of interest" description="Disordered" evidence="6">
    <location>
        <begin position="2215"/>
        <end position="2424"/>
    </location>
</feature>
<feature type="region of interest" description="Disordered" evidence="6">
    <location>
        <begin position="679"/>
        <end position="717"/>
    </location>
</feature>
<feature type="compositionally biased region" description="Basic residues" evidence="6">
    <location>
        <begin position="3121"/>
        <end position="3133"/>
    </location>
</feature>
<gene>
    <name evidence="9" type="ORF">EAI_15253</name>
</gene>
<feature type="compositionally biased region" description="Basic and acidic residues" evidence="6">
    <location>
        <begin position="2918"/>
        <end position="2937"/>
    </location>
</feature>
<feature type="region of interest" description="Disordered" evidence="6">
    <location>
        <begin position="3392"/>
        <end position="3421"/>
    </location>
</feature>
<proteinExistence type="predicted"/>
<feature type="region of interest" description="Disordered" evidence="6">
    <location>
        <begin position="3873"/>
        <end position="3915"/>
    </location>
</feature>
<feature type="compositionally biased region" description="Low complexity" evidence="6">
    <location>
        <begin position="1271"/>
        <end position="1280"/>
    </location>
</feature>
<dbReference type="OrthoDB" id="19092at2759"/>
<feature type="compositionally biased region" description="Basic and acidic residues" evidence="6">
    <location>
        <begin position="994"/>
        <end position="1008"/>
    </location>
</feature>
<dbReference type="SUPFAM" id="SSF50044">
    <property type="entry name" value="SH3-domain"/>
    <property type="match status" value="3"/>
</dbReference>
<organism evidence="10">
    <name type="scientific">Harpegnathos saltator</name>
    <name type="common">Jerdon's jumping ant</name>
    <dbReference type="NCBI Taxonomy" id="610380"/>
    <lineage>
        <taxon>Eukaryota</taxon>
        <taxon>Metazoa</taxon>
        <taxon>Ecdysozoa</taxon>
        <taxon>Arthropoda</taxon>
        <taxon>Hexapoda</taxon>
        <taxon>Insecta</taxon>
        <taxon>Pterygota</taxon>
        <taxon>Neoptera</taxon>
        <taxon>Endopterygota</taxon>
        <taxon>Hymenoptera</taxon>
        <taxon>Apocrita</taxon>
        <taxon>Aculeata</taxon>
        <taxon>Formicoidea</taxon>
        <taxon>Formicidae</taxon>
        <taxon>Ponerinae</taxon>
        <taxon>Ponerini</taxon>
        <taxon>Harpegnathos</taxon>
    </lineage>
</organism>
<feature type="region of interest" description="Disordered" evidence="6">
    <location>
        <begin position="1954"/>
        <end position="2090"/>
    </location>
</feature>
<evidence type="ECO:0000313" key="10">
    <source>
        <dbReference type="Proteomes" id="UP000008237"/>
    </source>
</evidence>
<feature type="compositionally biased region" description="Basic and acidic residues" evidence="6">
    <location>
        <begin position="1954"/>
        <end position="2002"/>
    </location>
</feature>
<dbReference type="EMBL" id="GL445250">
    <property type="protein sequence ID" value="EFN89954.1"/>
    <property type="molecule type" value="Genomic_DNA"/>
</dbReference>
<feature type="compositionally biased region" description="Basic and acidic residues" evidence="6">
    <location>
        <begin position="1469"/>
        <end position="1480"/>
    </location>
</feature>
<name>E2B2Y5_HARSA</name>
<feature type="compositionally biased region" description="Low complexity" evidence="6">
    <location>
        <begin position="2307"/>
        <end position="2319"/>
    </location>
</feature>
<feature type="region of interest" description="Disordered" evidence="6">
    <location>
        <begin position="1612"/>
        <end position="1645"/>
    </location>
</feature>
<feature type="compositionally biased region" description="Basic and acidic residues" evidence="6">
    <location>
        <begin position="679"/>
        <end position="694"/>
    </location>
</feature>
<evidence type="ECO:0000259" key="8">
    <source>
        <dbReference type="PROSITE" id="PS50831"/>
    </source>
</evidence>
<feature type="region of interest" description="Disordered" evidence="6">
    <location>
        <begin position="1883"/>
        <end position="1903"/>
    </location>
</feature>
<feature type="compositionally biased region" description="Basic and acidic residues" evidence="6">
    <location>
        <begin position="399"/>
        <end position="409"/>
    </location>
</feature>
<feature type="compositionally biased region" description="Basic and acidic residues" evidence="6">
    <location>
        <begin position="2290"/>
        <end position="2305"/>
    </location>
</feature>
<evidence type="ECO:0000256" key="4">
    <source>
        <dbReference type="ARBA" id="ARBA00022949"/>
    </source>
</evidence>
<feature type="region of interest" description="Disordered" evidence="6">
    <location>
        <begin position="3081"/>
        <end position="3100"/>
    </location>
</feature>
<dbReference type="PANTHER" id="PTHR14167">
    <property type="entry name" value="SH3 DOMAIN-CONTAINING"/>
    <property type="match status" value="1"/>
</dbReference>
<feature type="compositionally biased region" description="Basic and acidic residues" evidence="6">
    <location>
        <begin position="1883"/>
        <end position="1894"/>
    </location>
</feature>
<dbReference type="InParanoid" id="E2B2Y5"/>
<comment type="subcellular location">
    <subcellularLocation>
        <location evidence="1">Cell junction</location>
    </subcellularLocation>
</comment>
<dbReference type="Pfam" id="PF07653">
    <property type="entry name" value="SH3_2"/>
    <property type="match status" value="1"/>
</dbReference>
<feature type="compositionally biased region" description="Basic and acidic residues" evidence="6">
    <location>
        <begin position="2408"/>
        <end position="2422"/>
    </location>
</feature>
<feature type="compositionally biased region" description="Polar residues" evidence="6">
    <location>
        <begin position="553"/>
        <end position="563"/>
    </location>
</feature>
<feature type="region of interest" description="Disordered" evidence="6">
    <location>
        <begin position="1566"/>
        <end position="1596"/>
    </location>
</feature>
<feature type="region of interest" description="Disordered" evidence="6">
    <location>
        <begin position="3272"/>
        <end position="3341"/>
    </location>
</feature>
<dbReference type="FunFam" id="2.30.30.40:FF:000001">
    <property type="entry name" value="Sorbin and SH3 domain-containing protein 1 isoform 2"/>
    <property type="match status" value="1"/>
</dbReference>
<feature type="compositionally biased region" description="Basic and acidic residues" evidence="6">
    <location>
        <begin position="609"/>
        <end position="619"/>
    </location>
</feature>
<feature type="region of interest" description="Disordered" evidence="6">
    <location>
        <begin position="2721"/>
        <end position="2741"/>
    </location>
</feature>
<feature type="compositionally biased region" description="Polar residues" evidence="6">
    <location>
        <begin position="3892"/>
        <end position="3904"/>
    </location>
</feature>
<feature type="region of interest" description="Disordered" evidence="6">
    <location>
        <begin position="729"/>
        <end position="1019"/>
    </location>
</feature>
<keyword evidence="2 5" id="KW-0728">SH3 domain</keyword>
<feature type="compositionally biased region" description="Polar residues" evidence="6">
    <location>
        <begin position="285"/>
        <end position="294"/>
    </location>
</feature>
<feature type="compositionally biased region" description="Basic and acidic residues" evidence="6">
    <location>
        <begin position="948"/>
        <end position="984"/>
    </location>
</feature>
<feature type="region of interest" description="Disordered" evidence="6">
    <location>
        <begin position="227"/>
        <end position="409"/>
    </location>
</feature>
<feature type="compositionally biased region" description="Basic residues" evidence="6">
    <location>
        <begin position="2732"/>
        <end position="2741"/>
    </location>
</feature>
<feature type="region of interest" description="Disordered" evidence="6">
    <location>
        <begin position="2160"/>
        <end position="2183"/>
    </location>
</feature>
<feature type="region of interest" description="Disordered" evidence="6">
    <location>
        <begin position="2473"/>
        <end position="2504"/>
    </location>
</feature>
<reference evidence="9 10" key="1">
    <citation type="journal article" date="2010" name="Science">
        <title>Genomic comparison of the ants Camponotus floridanus and Harpegnathos saltator.</title>
        <authorList>
            <person name="Bonasio R."/>
            <person name="Zhang G."/>
            <person name="Ye C."/>
            <person name="Mutti N.S."/>
            <person name="Fang X."/>
            <person name="Qin N."/>
            <person name="Donahue G."/>
            <person name="Yang P."/>
            <person name="Li Q."/>
            <person name="Li C."/>
            <person name="Zhang P."/>
            <person name="Huang Z."/>
            <person name="Berger S.L."/>
            <person name="Reinberg D."/>
            <person name="Wang J."/>
            <person name="Liebig J."/>
        </authorList>
    </citation>
    <scope>NUCLEOTIDE SEQUENCE [LARGE SCALE GENOMIC DNA]</scope>
    <source>
        <strain evidence="9 10">R22 G/1</strain>
    </source>
</reference>
<feature type="region of interest" description="Disordered" evidence="6">
    <location>
        <begin position="477"/>
        <end position="571"/>
    </location>
</feature>
<dbReference type="STRING" id="610380.E2B2Y5"/>
<feature type="region of interest" description="Disordered" evidence="6">
    <location>
        <begin position="604"/>
        <end position="644"/>
    </location>
</feature>
<dbReference type="InterPro" id="IPR036028">
    <property type="entry name" value="SH3-like_dom_sf"/>
</dbReference>
<feature type="compositionally biased region" description="Basic and acidic residues" evidence="6">
    <location>
        <begin position="3873"/>
        <end position="3886"/>
    </location>
</feature>
<feature type="region of interest" description="Disordered" evidence="6">
    <location>
        <begin position="1446"/>
        <end position="1499"/>
    </location>
</feature>
<dbReference type="CDD" id="cd11780">
    <property type="entry name" value="SH3_Sorbs_3"/>
    <property type="match status" value="1"/>
</dbReference>
<feature type="region of interest" description="Disordered" evidence="6">
    <location>
        <begin position="2850"/>
        <end position="2937"/>
    </location>
</feature>
<feature type="compositionally biased region" description="Basic and acidic residues" evidence="6">
    <location>
        <begin position="247"/>
        <end position="284"/>
    </location>
</feature>
<feature type="compositionally biased region" description="Low complexity" evidence="6">
    <location>
        <begin position="1375"/>
        <end position="1385"/>
    </location>
</feature>
<evidence type="ECO:0000313" key="9">
    <source>
        <dbReference type="EMBL" id="EFN89954.1"/>
    </source>
</evidence>
<feature type="compositionally biased region" description="Low complexity" evidence="6">
    <location>
        <begin position="3568"/>
        <end position="3577"/>
    </location>
</feature>
<feature type="compositionally biased region" description="Basic and acidic residues" evidence="6">
    <location>
        <begin position="2870"/>
        <end position="2889"/>
    </location>
</feature>
<feature type="compositionally biased region" description="Basic and acidic residues" evidence="6">
    <location>
        <begin position="2373"/>
        <end position="2383"/>
    </location>
</feature>
<feature type="region of interest" description="Disordered" evidence="6">
    <location>
        <begin position="1"/>
        <end position="29"/>
    </location>
</feature>
<feature type="compositionally biased region" description="Basic and acidic residues" evidence="6">
    <location>
        <begin position="1207"/>
        <end position="1226"/>
    </location>
</feature>
<dbReference type="PROSITE" id="PS50002">
    <property type="entry name" value="SH3"/>
    <property type="match status" value="3"/>
</dbReference>
<sequence length="4470" mass="500619">MRRFSASWKRGRGVAKSKPATRPKKPWPKKLLVKIERDSSRRVGMPRSFRRSYVKRRGVVSVETTSTGGNDSGRQEYDAAGRRAGELEREYYEHLEALKFLIDPPPCFRNTESRQNLENKLNSLDLRRINTVAIPEGPVANGHRALGGGFRSSWRPIRENGGSCAKTLGRIVEERLRIERTMLDLLVRAPILKSSHGEQVSFARENKTVRFKDEVERLGTVVGRWEESRSEGEGCEVPSGVGSNNRAKVENTKRKVESHARRNELLHESSETFDVETRNDDTKVDQSYANQNGALKSCPSEQRSDVKKGRRDPSAGYATDAEDAGMPQANARNRGRGRGRRYRNRRRAQPPVAEPPRNDEANEKQQPEDVPDAARIERDHDEEDSKTSDDSAPPASESQSREYRFRPDDRRPIEKIELHSCRPRIVEITTVSSLPLEATIGHIAGVGILETGIADKATADSTVVTISEPVEAIRPFDERARAKRRSQEAADGQDDDEWTNRLEIREVSDSDASEIDCERPTIVEVESDVDAERESHEPRDLAEQREAPKPRSQVGQQQVSAQKKLSIKTETESPTLMWDTVMPREVERKLRNFIEGLQLPSFSEEVAEEDGKTPEKLPRGEVPSFSSERVAATSRRKTRKRAVSESHFANSLLDIIQEEGERLSEDEAQHIRDFINEEISKYRREDKRSADERTTNGNVAERADAPERAEASREKRVCSITINIDTSRCDSCESSADTAAAATNEQDNAWTGGPDGSTEVTTNDERTDPGAENPIDGQLDVPADDVLVSDVDGDELPSAEQRDIDGNADADADNISAAGSSNVNDTKRTGASESLVKVEAARGSEVRDVPRQEDPSETHATGHDRSALRVAEEEVTVPSSGPRYTPSQNGATSLREKRPPLPPKRSCSFSHEPQRPPTPPAVDYVSNGADIWIRRPADSLARKSSQVRKLEGADEPARAPRRRPELRRGGSCPERTDRTNREDENGPSSTARLAETRNDAKQLEERADTGSSTTNGSVEVFCEGGPSIASADIRDGDPTKCERDVGTLGVALASATSTEITRREEGKPASIVAATAYERNASSSRQEGETEVCGCPSAKDGSDEGTLKTNKNKVSIMAGRPKGDKPDASRASSMGSKPTAMLPGRTDAKSQRETGGGEEIDEKSTYHRERTLKRETSETRIIERREESSSVEQRDGAQGNSKYSTWESRREERREEKYEEKHEETRGSSVRLSDARNSPDGEASFQRTAEAARADPSPESEEPADLQAHDSSSSTASISTVKHRPMEASLTDISAVIRETKDNSDSQEEPDEPSKRKLTLPGNNNKGLAGDASGDSSESPQPVPYSPVEDLCYMPLDTDDEDVSAGAQGEGSKDASSAATSAQPSPLRELCVQKILSMPFGPQVISEITTPRLNIFESLRTLQRFVSNVPSARRDNARLKPHGVMTARRPRDAAGLTKAASASEPPPNDLEHAVSERARLSPESVNIETRLSESEAAEMERHWRGLSTSEDPRLLVCLSPSQQAASVRTSADTLLDLHRKFLNRYSYREEQPQRVPLPQYRVQVRPMADKQTQDDGALPTRAPKPPARALLHRDAFGRPTSNRLLEIIMEHSPGDDASVPPNGTFAPRHQSKITDDPSKGSSDRLATFGGRERLKAARPADCSNLARCDRRSAAANELFLAAARGEGERDDKPGHMVRDQSRIATRCTVGHRPAADAVTAARDSPSGGSFARSSIAPNSALVDRSLPNGAMDTAGKRTPPWRAAEPGRHVNPALIDDKLEVPPLPKRTVTVDRSCIDTTSIFDQNPPGSRLGPRKAQGATEKLQHVAAAEIMEQLKKLQAETSQRRLDGERRGSLPQEYLAQQLKYIELLEERLKNVILREEEQERKTSEDKLQTHARQTRQRDEAARRLFFMDIPEEAPRKSASVTFAREREIPIELSDGTTNGKCVRNEGDERRRAADEKHITFETARRERDQPEVQEESWRERSRNVENDRTETVDKAGSRQFRRKMYHENGVHEEESSESIQRKECRVVIGRGSVASRSRGDKVGESDAETLATKTPRKNSPASAAGENATRSSSRKNVEVTRPSTPLVTNGEAFRQRMYDEYVHKVLERQERKNHKVVKISSHEDIRKVDGKSSGMSAMAKEFIEKARSRLSKFGINLDESGTEREEDEGEEEERQEDGVVIRAKCLIDGKELEDARKLPKHLREFLKISTMSDGGGDGEAGVWSPGQTLPAKEPSPDRSRAPPKDEAILPVWTPASAGASPIAERKEFRPVPFESPVLSRRKQPKEEEATPPWEHEKTSKKQSSQSIYESSASRIVNSHSAPAQGLNSLASTPRLPRAQNPTITLLQKAREGQLPKGAAYLEENESADNRPPSDERPLISPGEILYTVKKEYESEPEVENEPPSKRMADLGPRKFEGIGPVTKEGIPLVLRSEVKESNQAKWYKRMYDSLHRADRNDDYVTIRYKPRRGGRYGYGSSSGYLSEPEPRAYSDRSVTLDSRRRLRNKENDFITATMPRKNGALKYSAEIYKNQPGRIEDYEPGHSSIAEKEAKEWWDEVMDIFDGPFDQRNARPAKPYMTHALKESGYESDSTLVFRRREDISPLSLLEQRLAYKTVQSGGDVPLHGLRKPAPERPKDDTEIEYFPISPTLTRIRVHQKSGPSISSTVVTSFSKTTTTTTVDSTSLSPPVMRTPRTLAERFPSTGSAACPLGRALPQAMSASRPPSPPRRKSSRHNRTLKLYSETRLIDSSHSTKPRHEQCFAADSVSGIRSLRERFCSTLERHRRAREHLHSVVVQRTSSSSPVAGKATKTPGLFPGAFSKRKSDPCLSQSQFETSAGKKLTLTAGPSVRSHAHSSASPASSSRGTREPSARIDGKRPLEDKLSVVKAPSKYTTVTKEAQRSPERSQIVTRSESLHGPRKDKLRLTKREQEQSCKRLSRLPAELSSPVEVRKVLQKHKEKETKDVRTRVLPSGTLVKSSTTPYSSLANKQKRAADKSLKIVVAVSPKGQELLRKEVEQSATTRRTGPPQLKSPSARSTSTLQIAARASAEPKRAKTVARPAEKLIISKESLRSVSSTCSEVSGEVNKRKRPREKPQTIVKTPMKKPETIRVVVNGNRKRLESKRKSRKDKNGDEQVDASKPPLDGWKETIEMKDIKLLRKVEKKVLSSVPQHELPKDQIAPLTVEEIRRHQEATRTDTFFQHLFLPRNSPSPTPHAHATIKRSLVGERTKMLQDIAKESYRSEPSLKSLSVYLAHKRPVSNSKFKNWERESVSSRSSKYSNAPPPPPKSQHCRDDRQECPRDQPEIRNPRFSPEHPARVRRDTRARDASAMKSSTLKTQVRIHTMLPRVEDLEHSVQWTSLADDIERLEKLRRRDWSHRFRKSDSLLEGHAAPQRANVAERSEQRASDVVKREDNRDDHARRNLTEVSRWSWKPRTDFEREYFYKDYKDYYRGEPAFCEPSRASPCRERDCYLSRDRGHQVARRQASESPAGRSSGRYSNGLEKEHFSDSRERLHEIFEHNRYLRRQFFANTTATTTAAGNSRGPQEPAKRYNGFGSTETLTSQSNQSSVSSINDRKSRWGQTSRSPEEEEEEEDENALTALAVRNNLPARAKLDVNDNDCRSIDRGSRDGGNEKENGKVLLVNILAGSEVRSVDVRSAAVRLDEQHNDERSDGGEARFRQPTSDERALDDSRRRRHDVAATSAANCVEWRRERSLPEYIFGESTRTDLKARRGPGNDAYGRRGRATSGDEWSRANDWPMLSETSWRRRDGLASPPNETRSGTIHEDKRLDSVSADVGETNASVDDETCWDFSRSLPNLTISKRSLDTPLYVARAVNLPEEIVESPELSSGHRSNARVARPKLDLDGRFGRRERSGRREREEETEGWTRSISRGQSIAATTDEPVSPKRLTPRRVKALKVPPPPLDLSTVNEQCERMEESERKCLNDYSVDVAILRSHEDLVRDLLISGNVHEQVLAEVLAGTSNSSSRIVNGAVRADEASENSDRKKRSFSRPLYKSCGDLSLADELQSPQLVNNCKSSTCDLRTVDPAVRRIPGRPIDPDASRHDRAASPLFDQTGPIGGLHAGSALPSVYGPIPYKSPRRYVEGEVTIHYRSPVRTEAKEPLSEEELARRSAENMRRVYQEERRRKYLQELHDIDSRRHTDNFIPSQKSPIPLNRYDDFVDDLSQRSRSQDQTPEPRLVARALYNFVGQSSRELTFRRGDIIFVRRQVDKNWYEGEYNAMIGLFPFNYVEILPYDGMRTTPKKAHEGQARAKFNFVAQTNLELSLVKGELVVLTRRVDENWYEGRIGNRKGIFPISYVEVITEPGHRSETPIQSKPVASPAAHSLLANGSSGGKMSMGPHHYVPSIPVNINTTQPHYNSLPRMGGSKLHVSQLSETLHIDTHSEPIPYRALYNYKPQNEDELELKEGDTVYVMEKCDDGWYVGSSQRTGYFGTFPGNYVERL</sequence>
<feature type="compositionally biased region" description="Basic and acidic residues" evidence="6">
    <location>
        <begin position="498"/>
        <end position="508"/>
    </location>
</feature>
<feature type="compositionally biased region" description="Basic and acidic residues" evidence="6">
    <location>
        <begin position="477"/>
        <end position="488"/>
    </location>
</feature>
<dbReference type="InterPro" id="IPR050384">
    <property type="entry name" value="Endophilin_SH3RF"/>
</dbReference>
<feature type="compositionally biased region" description="Basic and acidic residues" evidence="6">
    <location>
        <begin position="1162"/>
        <end position="1195"/>
    </location>
</feature>
<feature type="compositionally biased region" description="Basic and acidic residues" evidence="6">
    <location>
        <begin position="2011"/>
        <end position="2031"/>
    </location>
</feature>
<keyword evidence="10" id="KW-1185">Reference proteome</keyword>